<evidence type="ECO:0000259" key="3">
    <source>
        <dbReference type="Pfam" id="PF02678"/>
    </source>
</evidence>
<dbReference type="PANTHER" id="PTHR13903:SF8">
    <property type="entry name" value="PIRIN"/>
    <property type="match status" value="1"/>
</dbReference>
<proteinExistence type="inferred from homology"/>
<dbReference type="InterPro" id="IPR011051">
    <property type="entry name" value="RmlC_Cupin_sf"/>
</dbReference>
<dbReference type="Pfam" id="PF05726">
    <property type="entry name" value="Pirin_C"/>
    <property type="match status" value="1"/>
</dbReference>
<sequence>MAIDLIIDKRIHDLGGGFKVGRVLPFRARRMVGPYVFFDHMGPMMLAPGIPRNLDVRPHPHIGLSTVTYLYSGAMTHRDSLGSNIEIRPGEVNWMTAGKGITHSERFERARLEGANMHGIQAWVALPNEAEEVDPSFAHHAGDDLPTWSDAGVQGRLIAGEIDGLRAGVQVHSPQFYQHLEMVSNARHTVSAQYSERAVYVASGSIQIADQSLAAGRMAVLKPGQAVDLRARENATVMVLGGEPVGERFLLWNFVSSSKARLAEAAEDWRQQRMKLPVGDDMEFIPLPDSAAPPLKT</sequence>
<evidence type="ECO:0000256" key="1">
    <source>
        <dbReference type="ARBA" id="ARBA00008416"/>
    </source>
</evidence>
<evidence type="ECO:0000259" key="4">
    <source>
        <dbReference type="Pfam" id="PF05726"/>
    </source>
</evidence>
<gene>
    <name evidence="5" type="ORF">H8L67_04820</name>
</gene>
<dbReference type="RefSeq" id="WP_220380608.1">
    <property type="nucleotide sequence ID" value="NZ_CP080544.1"/>
</dbReference>
<dbReference type="Pfam" id="PF02678">
    <property type="entry name" value="Pirin"/>
    <property type="match status" value="1"/>
</dbReference>
<dbReference type="InterPro" id="IPR003829">
    <property type="entry name" value="Pirin_N_dom"/>
</dbReference>
<organism evidence="5 6">
    <name type="scientific">Lysobacter soyae</name>
    <dbReference type="NCBI Taxonomy" id="2764185"/>
    <lineage>
        <taxon>Bacteria</taxon>
        <taxon>Pseudomonadati</taxon>
        <taxon>Pseudomonadota</taxon>
        <taxon>Gammaproteobacteria</taxon>
        <taxon>Lysobacterales</taxon>
        <taxon>Lysobacteraceae</taxon>
        <taxon>Lysobacter</taxon>
    </lineage>
</organism>
<dbReference type="PIRSF" id="PIRSF006232">
    <property type="entry name" value="Pirin"/>
    <property type="match status" value="1"/>
</dbReference>
<dbReference type="InterPro" id="IPR008778">
    <property type="entry name" value="Pirin_C_dom"/>
</dbReference>
<evidence type="ECO:0000313" key="5">
    <source>
        <dbReference type="EMBL" id="QYR53803.1"/>
    </source>
</evidence>
<dbReference type="CDD" id="cd02909">
    <property type="entry name" value="cupin_pirin_N"/>
    <property type="match status" value="1"/>
</dbReference>
<reference evidence="5 6" key="1">
    <citation type="submission" date="2021-08" db="EMBL/GenBank/DDBJ databases">
        <title>Lysobacter sp. strain CJ11 Genome sequencing and assembly.</title>
        <authorList>
            <person name="Kim I."/>
        </authorList>
    </citation>
    <scope>NUCLEOTIDE SEQUENCE [LARGE SCALE GENOMIC DNA]</scope>
    <source>
        <strain evidence="5 6">CJ11</strain>
    </source>
</reference>
<dbReference type="Gene3D" id="2.60.120.10">
    <property type="entry name" value="Jelly Rolls"/>
    <property type="match status" value="2"/>
</dbReference>
<dbReference type="PANTHER" id="PTHR13903">
    <property type="entry name" value="PIRIN-RELATED"/>
    <property type="match status" value="1"/>
</dbReference>
<feature type="domain" description="Pirin N-terminal" evidence="3">
    <location>
        <begin position="18"/>
        <end position="124"/>
    </location>
</feature>
<keyword evidence="6" id="KW-1185">Reference proteome</keyword>
<comment type="similarity">
    <text evidence="1 2">Belongs to the pirin family.</text>
</comment>
<accession>A0ABX8WSJ8</accession>
<dbReference type="InterPro" id="IPR014710">
    <property type="entry name" value="RmlC-like_jellyroll"/>
</dbReference>
<evidence type="ECO:0000256" key="2">
    <source>
        <dbReference type="RuleBase" id="RU003457"/>
    </source>
</evidence>
<protein>
    <submittedName>
        <fullName evidence="5">Pirin family protein</fullName>
    </submittedName>
</protein>
<dbReference type="InterPro" id="IPR012093">
    <property type="entry name" value="Pirin"/>
</dbReference>
<feature type="domain" description="Pirin C-terminal" evidence="4">
    <location>
        <begin position="179"/>
        <end position="274"/>
    </location>
</feature>
<dbReference type="Proteomes" id="UP000824755">
    <property type="component" value="Chromosome"/>
</dbReference>
<name>A0ABX8WSJ8_9GAMM</name>
<dbReference type="SUPFAM" id="SSF51182">
    <property type="entry name" value="RmlC-like cupins"/>
    <property type="match status" value="1"/>
</dbReference>
<dbReference type="EMBL" id="CP080544">
    <property type="protein sequence ID" value="QYR53803.1"/>
    <property type="molecule type" value="Genomic_DNA"/>
</dbReference>
<evidence type="ECO:0000313" key="6">
    <source>
        <dbReference type="Proteomes" id="UP000824755"/>
    </source>
</evidence>